<evidence type="ECO:0000313" key="7">
    <source>
        <dbReference type="Proteomes" id="UP001500984"/>
    </source>
</evidence>
<feature type="domain" description="PucR C-terminal helix-turn-helix" evidence="3">
    <location>
        <begin position="346"/>
        <end position="401"/>
    </location>
</feature>
<feature type="compositionally biased region" description="Low complexity" evidence="2">
    <location>
        <begin position="413"/>
        <end position="422"/>
    </location>
</feature>
<dbReference type="InterPro" id="IPR025736">
    <property type="entry name" value="PucR_C-HTH_dom"/>
</dbReference>
<feature type="region of interest" description="Disordered" evidence="2">
    <location>
        <begin position="408"/>
        <end position="428"/>
    </location>
</feature>
<comment type="caution">
    <text evidence="6">The sequence shown here is derived from an EMBL/GenBank/DDBJ whole genome shotgun (WGS) entry which is preliminary data.</text>
</comment>
<keyword evidence="7" id="KW-1185">Reference proteome</keyword>
<dbReference type="Pfam" id="PF14361">
    <property type="entry name" value="RsbRD_N"/>
    <property type="match status" value="1"/>
</dbReference>
<comment type="similarity">
    <text evidence="1">Belongs to the CdaR family.</text>
</comment>
<dbReference type="InterPro" id="IPR025751">
    <property type="entry name" value="RsbRD_N_dom"/>
</dbReference>
<dbReference type="Gene3D" id="1.10.10.2840">
    <property type="entry name" value="PucR C-terminal helix-turn-helix domain"/>
    <property type="match status" value="1"/>
</dbReference>
<dbReference type="Pfam" id="PF17853">
    <property type="entry name" value="GGDEF_2"/>
    <property type="match status" value="1"/>
</dbReference>
<dbReference type="InterPro" id="IPR041522">
    <property type="entry name" value="CdaR_GGDEF"/>
</dbReference>
<feature type="domain" description="CdaR GGDEF-like" evidence="5">
    <location>
        <begin position="176"/>
        <end position="293"/>
    </location>
</feature>
<gene>
    <name evidence="6" type="ORF">GCM10009823_19710</name>
</gene>
<evidence type="ECO:0000313" key="6">
    <source>
        <dbReference type="EMBL" id="GAA2098409.1"/>
    </source>
</evidence>
<dbReference type="InterPro" id="IPR042070">
    <property type="entry name" value="PucR_C-HTH_sf"/>
</dbReference>
<name>A0ABN2WUC3_9MICO</name>
<sequence>MRREIARLAAEMGSHAPRLAQEVHDFLAGRIDEIGGEASLIDLLHASVEGNVETIIHALRHRISLDNLEPPTAAFEYARRLAQRGTSVTALIRAYRLGQQQLLHSAYALVTHDPHLPAHLVSAVYQQLVQEVSEYIDWISERVAEVYEQERESWLANRTNARESQVRRILDGETPDHAEAERILGYPLTGTHVGVIAWLTGTDPSPSDQLSRFTGAIRGLASGMGRGLATLVSGRDQATAWGWIRVPESWEHTTGLEERIRAHPSVRLAIGSPHAGVAGFRLTHQEALRVQRVCTIGASTNPLASHDDPGMAVTALLSHDLEAARSWVRSVLGGLAEGTEARSRQRETLREFFRHDLSYTATAAAMTMHKNSIRYRVETAEAALGTTLAGRRLDVEAALHAHRLLFDPRQQAHHGAAAQDAGGPHGED</sequence>
<proteinExistence type="inferred from homology"/>
<protein>
    <submittedName>
        <fullName evidence="6">Helix-turn-helix domain-containing protein</fullName>
    </submittedName>
</protein>
<evidence type="ECO:0000259" key="5">
    <source>
        <dbReference type="Pfam" id="PF17853"/>
    </source>
</evidence>
<evidence type="ECO:0000259" key="3">
    <source>
        <dbReference type="Pfam" id="PF13556"/>
    </source>
</evidence>
<evidence type="ECO:0000256" key="1">
    <source>
        <dbReference type="ARBA" id="ARBA00006754"/>
    </source>
</evidence>
<feature type="domain" description="RsbT co-antagonist protein RsbRD N-terminal" evidence="4">
    <location>
        <begin position="17"/>
        <end position="162"/>
    </location>
</feature>
<dbReference type="Pfam" id="PF13556">
    <property type="entry name" value="HTH_30"/>
    <property type="match status" value="1"/>
</dbReference>
<reference evidence="6 7" key="1">
    <citation type="journal article" date="2019" name="Int. J. Syst. Evol. Microbiol.">
        <title>The Global Catalogue of Microorganisms (GCM) 10K type strain sequencing project: providing services to taxonomists for standard genome sequencing and annotation.</title>
        <authorList>
            <consortium name="The Broad Institute Genomics Platform"/>
            <consortium name="The Broad Institute Genome Sequencing Center for Infectious Disease"/>
            <person name="Wu L."/>
            <person name="Ma J."/>
        </authorList>
    </citation>
    <scope>NUCLEOTIDE SEQUENCE [LARGE SCALE GENOMIC DNA]</scope>
    <source>
        <strain evidence="6 7">JCM 15900</strain>
    </source>
</reference>
<organism evidence="6 7">
    <name type="scientific">Brevibacterium salitolerans</name>
    <dbReference type="NCBI Taxonomy" id="1403566"/>
    <lineage>
        <taxon>Bacteria</taxon>
        <taxon>Bacillati</taxon>
        <taxon>Actinomycetota</taxon>
        <taxon>Actinomycetes</taxon>
        <taxon>Micrococcales</taxon>
        <taxon>Brevibacteriaceae</taxon>
        <taxon>Brevibacterium</taxon>
    </lineage>
</organism>
<dbReference type="EMBL" id="BAAAPZ010000007">
    <property type="protein sequence ID" value="GAA2098409.1"/>
    <property type="molecule type" value="Genomic_DNA"/>
</dbReference>
<dbReference type="PANTHER" id="PTHR33744:SF1">
    <property type="entry name" value="DNA-BINDING TRANSCRIPTIONAL ACTIVATOR ADER"/>
    <property type="match status" value="1"/>
</dbReference>
<accession>A0ABN2WUC3</accession>
<dbReference type="Proteomes" id="UP001500984">
    <property type="component" value="Unassembled WGS sequence"/>
</dbReference>
<evidence type="ECO:0000256" key="2">
    <source>
        <dbReference type="SAM" id="MobiDB-lite"/>
    </source>
</evidence>
<dbReference type="PANTHER" id="PTHR33744">
    <property type="entry name" value="CARBOHYDRATE DIACID REGULATOR"/>
    <property type="match status" value="1"/>
</dbReference>
<evidence type="ECO:0000259" key="4">
    <source>
        <dbReference type="Pfam" id="PF14361"/>
    </source>
</evidence>
<dbReference type="InterPro" id="IPR051448">
    <property type="entry name" value="CdaR-like_regulators"/>
</dbReference>